<dbReference type="PANTHER" id="PTHR42918:SF15">
    <property type="entry name" value="LYSINE--TRNA LIGASE, CHLOROPLASTIC_MITOCHONDRIAL"/>
    <property type="match status" value="1"/>
</dbReference>
<evidence type="ECO:0000256" key="3">
    <source>
        <dbReference type="ARBA" id="ARBA00022840"/>
    </source>
</evidence>
<dbReference type="Pfam" id="PF00152">
    <property type="entry name" value="tRNA-synt_2"/>
    <property type="match status" value="1"/>
</dbReference>
<dbReference type="InterPro" id="IPR006195">
    <property type="entry name" value="aa-tRNA-synth_II"/>
</dbReference>
<proteinExistence type="predicted"/>
<reference evidence="5 6" key="1">
    <citation type="journal article" date="2019" name="Int. J. Syst. Evol. Microbiol.">
        <title>The Global Catalogue of Microorganisms (GCM) 10K type strain sequencing project: providing services to taxonomists for standard genome sequencing and annotation.</title>
        <authorList>
            <consortium name="The Broad Institute Genomics Platform"/>
            <consortium name="The Broad Institute Genome Sequencing Center for Infectious Disease"/>
            <person name="Wu L."/>
            <person name="Ma J."/>
        </authorList>
    </citation>
    <scope>NUCLEOTIDE SEQUENCE [LARGE SCALE GENOMIC DNA]</scope>
    <source>
        <strain evidence="5 6">JCM 15914</strain>
    </source>
</reference>
<evidence type="ECO:0000256" key="1">
    <source>
        <dbReference type="ARBA" id="ARBA00022598"/>
    </source>
</evidence>
<keyword evidence="6" id="KW-1185">Reference proteome</keyword>
<evidence type="ECO:0000256" key="2">
    <source>
        <dbReference type="ARBA" id="ARBA00022741"/>
    </source>
</evidence>
<evidence type="ECO:0000259" key="4">
    <source>
        <dbReference type="PROSITE" id="PS50862"/>
    </source>
</evidence>
<accession>A0ABN2Y8L4</accession>
<comment type="caution">
    <text evidence="5">The sequence shown here is derived from an EMBL/GenBank/DDBJ whole genome shotgun (WGS) entry which is preliminary data.</text>
</comment>
<name>A0ABN2Y8L4_9MICC</name>
<evidence type="ECO:0000313" key="6">
    <source>
        <dbReference type="Proteomes" id="UP001500166"/>
    </source>
</evidence>
<sequence length="210" mass="22909">MALHGSAVLPLRDVRDPHAAPVLTDVSGPWPVVTVTEAVSRVVGRDVSIHTNFETLLSIAAEHDVEIGPGMGPGAVLEELYGELVEPQTIEPTFYWDFPLETSPLTAPHRTEEGLVERWDLVANGMELGTAYSEMTDPVEQRDRLTEQSLKAAAGDVEAMEVDEDFLYALETGMPPAGGLGIGLDRLVMLMTDTTIRDVLSFPFVRPQKN</sequence>
<keyword evidence="2" id="KW-0547">Nucleotide-binding</keyword>
<dbReference type="InterPro" id="IPR045864">
    <property type="entry name" value="aa-tRNA-synth_II/BPL/LPL"/>
</dbReference>
<feature type="domain" description="Aminoacyl-transfer RNA synthetases class-II family profile" evidence="4">
    <location>
        <begin position="77"/>
        <end position="207"/>
    </location>
</feature>
<evidence type="ECO:0000313" key="5">
    <source>
        <dbReference type="EMBL" id="GAA2122550.1"/>
    </source>
</evidence>
<dbReference type="InterPro" id="IPR004364">
    <property type="entry name" value="Aa-tRNA-synt_II"/>
</dbReference>
<protein>
    <recommendedName>
        <fullName evidence="4">Aminoacyl-transfer RNA synthetases class-II family profile domain-containing protein</fullName>
    </recommendedName>
</protein>
<keyword evidence="3" id="KW-0067">ATP-binding</keyword>
<dbReference type="PANTHER" id="PTHR42918">
    <property type="entry name" value="LYSYL-TRNA SYNTHETASE"/>
    <property type="match status" value="1"/>
</dbReference>
<dbReference type="PROSITE" id="PS50862">
    <property type="entry name" value="AA_TRNA_LIGASE_II"/>
    <property type="match status" value="1"/>
</dbReference>
<gene>
    <name evidence="5" type="ORF">GCM10009824_25590</name>
</gene>
<dbReference type="SUPFAM" id="SSF55681">
    <property type="entry name" value="Class II aaRS and biotin synthetases"/>
    <property type="match status" value="1"/>
</dbReference>
<dbReference type="EMBL" id="BAAAQA010000033">
    <property type="protein sequence ID" value="GAA2122550.1"/>
    <property type="molecule type" value="Genomic_DNA"/>
</dbReference>
<keyword evidence="1" id="KW-0436">Ligase</keyword>
<organism evidence="5 6">
    <name type="scientific">Kocuria atrinae</name>
    <dbReference type="NCBI Taxonomy" id="592377"/>
    <lineage>
        <taxon>Bacteria</taxon>
        <taxon>Bacillati</taxon>
        <taxon>Actinomycetota</taxon>
        <taxon>Actinomycetes</taxon>
        <taxon>Micrococcales</taxon>
        <taxon>Micrococcaceae</taxon>
        <taxon>Kocuria</taxon>
    </lineage>
</organism>
<dbReference type="Gene3D" id="3.30.930.10">
    <property type="entry name" value="Bira Bifunctional Protein, Domain 2"/>
    <property type="match status" value="1"/>
</dbReference>
<dbReference type="Proteomes" id="UP001500166">
    <property type="component" value="Unassembled WGS sequence"/>
</dbReference>